<dbReference type="InterPro" id="IPR052906">
    <property type="entry name" value="Type_IV_Methyl-Rstrct_Enzyme"/>
</dbReference>
<feature type="domain" description="Restriction endonuclease type IV Mrr" evidence="1">
    <location>
        <begin position="137"/>
        <end position="238"/>
    </location>
</feature>
<reference evidence="2 3" key="1">
    <citation type="journal article" date="2019" name="Emerg. Microbes Infect.">
        <title>Comprehensive subspecies identification of 175 nontuberculous mycobacteria species based on 7547 genomic profiles.</title>
        <authorList>
            <person name="Matsumoto Y."/>
            <person name="Kinjo T."/>
            <person name="Motooka D."/>
            <person name="Nabeya D."/>
            <person name="Jung N."/>
            <person name="Uechi K."/>
            <person name="Horii T."/>
            <person name="Iida T."/>
            <person name="Fujita J."/>
            <person name="Nakamura S."/>
        </authorList>
    </citation>
    <scope>NUCLEOTIDE SEQUENCE [LARGE SCALE GENOMIC DNA]</scope>
    <source>
        <strain evidence="2 3">JCM 6367</strain>
    </source>
</reference>
<keyword evidence="2" id="KW-0255">Endonuclease</keyword>
<dbReference type="SUPFAM" id="SSF52980">
    <property type="entry name" value="Restriction endonuclease-like"/>
    <property type="match status" value="1"/>
</dbReference>
<proteinExistence type="predicted"/>
<dbReference type="PANTHER" id="PTHR30015:SF7">
    <property type="entry name" value="TYPE IV METHYL-DIRECTED RESTRICTION ENZYME ECOKMRR"/>
    <property type="match status" value="1"/>
</dbReference>
<sequence length="283" mass="30711">MAAQGFEVVQQLEPDSGFDYVGTAAPDSGQQGLLGVDYKHQRRPVGISEIDRIIGLAGRTAVGRLVFVSRSGFTASARERALQNPVAVELLTPDDLLALARSVASAGGEPEPRIAALIRGVSEEMAKIVARDPDALNDLEWRDLERMLTVVLNGLGFEAELTPASKDGGKDIIVSLRTESGIETYIVELKHWRSGKRVGENSVRDFVNVVGREHRDGGLFLSTHGFAEKAFESLTEIEKTTVRFGGKTKVVNLCRSFARVGAQLWLPEDQGLAELLLADTIDT</sequence>
<keyword evidence="2" id="KW-0378">Hydrolase</keyword>
<organism evidence="2 3">
    <name type="scientific">Mycolicibacterium parafortuitum</name>
    <name type="common">Mycobacterium parafortuitum</name>
    <dbReference type="NCBI Taxonomy" id="39692"/>
    <lineage>
        <taxon>Bacteria</taxon>
        <taxon>Bacillati</taxon>
        <taxon>Actinomycetota</taxon>
        <taxon>Actinomycetes</taxon>
        <taxon>Mycobacteriales</taxon>
        <taxon>Mycobacteriaceae</taxon>
        <taxon>Mycolicibacterium</taxon>
    </lineage>
</organism>
<protein>
    <submittedName>
        <fullName evidence="2">Endonuclease</fullName>
    </submittedName>
</protein>
<evidence type="ECO:0000259" key="1">
    <source>
        <dbReference type="Pfam" id="PF04471"/>
    </source>
</evidence>
<dbReference type="PANTHER" id="PTHR30015">
    <property type="entry name" value="MRR RESTRICTION SYSTEM PROTEIN"/>
    <property type="match status" value="1"/>
</dbReference>
<name>A0A7I7TW18_MYCPF</name>
<dbReference type="AlphaFoldDB" id="A0A7I7TW18"/>
<dbReference type="InterPro" id="IPR007560">
    <property type="entry name" value="Restrct_endonuc_IV_Mrr"/>
</dbReference>
<accession>A0A7I7TW18</accession>
<dbReference type="Pfam" id="PF04471">
    <property type="entry name" value="Mrr_cat"/>
    <property type="match status" value="2"/>
</dbReference>
<evidence type="ECO:0000313" key="2">
    <source>
        <dbReference type="EMBL" id="BBY73144.1"/>
    </source>
</evidence>
<dbReference type="EMBL" id="AP022598">
    <property type="protein sequence ID" value="BBY73144.1"/>
    <property type="molecule type" value="Genomic_DNA"/>
</dbReference>
<dbReference type="GO" id="GO:0043590">
    <property type="term" value="C:bacterial nucleoid"/>
    <property type="evidence" value="ECO:0007669"/>
    <property type="project" value="TreeGrafter"/>
</dbReference>
<feature type="domain" description="Restriction endonuclease type IV Mrr" evidence="1">
    <location>
        <begin position="2"/>
        <end position="99"/>
    </location>
</feature>
<dbReference type="GO" id="GO:0003677">
    <property type="term" value="F:DNA binding"/>
    <property type="evidence" value="ECO:0007669"/>
    <property type="project" value="InterPro"/>
</dbReference>
<dbReference type="Proteomes" id="UP000466554">
    <property type="component" value="Chromosome"/>
</dbReference>
<evidence type="ECO:0000313" key="3">
    <source>
        <dbReference type="Proteomes" id="UP000466554"/>
    </source>
</evidence>
<dbReference type="GO" id="GO:0009307">
    <property type="term" value="P:DNA restriction-modification system"/>
    <property type="evidence" value="ECO:0007669"/>
    <property type="project" value="InterPro"/>
</dbReference>
<dbReference type="Gene3D" id="3.40.1350.10">
    <property type="match status" value="2"/>
</dbReference>
<dbReference type="InterPro" id="IPR011856">
    <property type="entry name" value="tRNA_endonuc-like_dom_sf"/>
</dbReference>
<dbReference type="InterPro" id="IPR011335">
    <property type="entry name" value="Restrct_endonuc-II-like"/>
</dbReference>
<keyword evidence="2" id="KW-0540">Nuclease</keyword>
<dbReference type="GO" id="GO:0015666">
    <property type="term" value="F:restriction endodeoxyribonuclease activity"/>
    <property type="evidence" value="ECO:0007669"/>
    <property type="project" value="TreeGrafter"/>
</dbReference>
<gene>
    <name evidence="2" type="ORF">MPRF_00430</name>
</gene>